<evidence type="ECO:0000313" key="6">
    <source>
        <dbReference type="EMBL" id="KAG2429943.1"/>
    </source>
</evidence>
<dbReference type="PANTHER" id="PTHR11963">
    <property type="entry name" value="LEUCINE AMINOPEPTIDASE-RELATED"/>
    <property type="match status" value="1"/>
</dbReference>
<dbReference type="SUPFAM" id="SSF52949">
    <property type="entry name" value="Macro domain-like"/>
    <property type="match status" value="1"/>
</dbReference>
<keyword evidence="4" id="KW-0378">Hydrolase</keyword>
<dbReference type="InterPro" id="IPR043472">
    <property type="entry name" value="Macro_dom-like"/>
</dbReference>
<dbReference type="GO" id="GO:0005737">
    <property type="term" value="C:cytoplasm"/>
    <property type="evidence" value="ECO:0007669"/>
    <property type="project" value="InterPro"/>
</dbReference>
<dbReference type="Pfam" id="PF21337">
    <property type="entry name" value="Peptidase_M17_N_1"/>
    <property type="match status" value="1"/>
</dbReference>
<keyword evidence="2" id="KW-0031">Aminopeptidase</keyword>
<proteinExistence type="inferred from homology"/>
<dbReference type="PANTHER" id="PTHR11963:SF20">
    <property type="entry name" value="PEPTIDASE B"/>
    <property type="match status" value="1"/>
</dbReference>
<dbReference type="SUPFAM" id="SSF53187">
    <property type="entry name" value="Zn-dependent exopeptidases"/>
    <property type="match status" value="1"/>
</dbReference>
<feature type="domain" description="Cytosol aminopeptidase" evidence="5">
    <location>
        <begin position="389"/>
        <end position="396"/>
    </location>
</feature>
<dbReference type="AlphaFoldDB" id="A0A835VXX3"/>
<sequence>MATTSAAQAVLRSNSSVEGLEFYFGRSSRYEALLVKDAIPQDAIPVTPVTQAGLEALALEPLHAGWVRTSKFKAKAGEVCLLPSAQGSIARVLLGLGPSAAGGEPWPFAALAKLPGGTYRLEAVAAGAAEGADEAVAAAAAAVADRAALGFLLGHYAFERYKGLASGPGATATADSAGAATASGAAVESGEPEAKARLVWPAGCNRTHVTALARGFVWARDLITTPAEDLGPQHLAAEAAALATLHGASFRLLQGEELLEHNYPAIHTVGRASYRPPLLATLEWSPPGAEAAAGAAGAEPLPVLALVGKGVCFDTGGLDLKPAASMKNMKKDMGGAALVLALAHAVMAARLRCRLRVLVPAVENAVAGNAFRPLDVLQTRAGITVENGNTDAEGRLILADALADALGRDSRRATATTADNFQLPDLLIDAATLTGAARVALGADLPAVFANDDETWRALEAAAAATGDPVWRLPLHAPYRKSLDSKIADLSSTGAGDGLAGAIIAALFLQEFAKGAPRWLHIDTNAFNVGGAVGPGRPEGGEAQGLRALFAMLTERYGAAA</sequence>
<dbReference type="Pfam" id="PF00883">
    <property type="entry name" value="Peptidase_M17"/>
    <property type="match status" value="1"/>
</dbReference>
<dbReference type="GO" id="GO:0070006">
    <property type="term" value="F:metalloaminopeptidase activity"/>
    <property type="evidence" value="ECO:0007669"/>
    <property type="project" value="InterPro"/>
</dbReference>
<dbReference type="OrthoDB" id="412814at2759"/>
<dbReference type="Gene3D" id="3.40.630.10">
    <property type="entry name" value="Zn peptidases"/>
    <property type="match status" value="1"/>
</dbReference>
<dbReference type="Proteomes" id="UP000613740">
    <property type="component" value="Unassembled WGS sequence"/>
</dbReference>
<dbReference type="InterPro" id="IPR000819">
    <property type="entry name" value="Peptidase_M17_C"/>
</dbReference>
<evidence type="ECO:0000259" key="5">
    <source>
        <dbReference type="PROSITE" id="PS00631"/>
    </source>
</evidence>
<name>A0A835VXX3_9CHLO</name>
<dbReference type="GO" id="GO:0006508">
    <property type="term" value="P:proteolysis"/>
    <property type="evidence" value="ECO:0007669"/>
    <property type="project" value="UniProtKB-KW"/>
</dbReference>
<keyword evidence="3" id="KW-0645">Protease</keyword>
<evidence type="ECO:0000256" key="4">
    <source>
        <dbReference type="ARBA" id="ARBA00022801"/>
    </source>
</evidence>
<gene>
    <name evidence="6" type="ORF">HYH02_013894</name>
</gene>
<dbReference type="EMBL" id="JAEHOD010000082">
    <property type="protein sequence ID" value="KAG2429943.1"/>
    <property type="molecule type" value="Genomic_DNA"/>
</dbReference>
<comment type="caution">
    <text evidence="6">The sequence shown here is derived from an EMBL/GenBank/DDBJ whole genome shotgun (WGS) entry which is preliminary data.</text>
</comment>
<organism evidence="6 7">
    <name type="scientific">Chlamydomonas schloesseri</name>
    <dbReference type="NCBI Taxonomy" id="2026947"/>
    <lineage>
        <taxon>Eukaryota</taxon>
        <taxon>Viridiplantae</taxon>
        <taxon>Chlorophyta</taxon>
        <taxon>core chlorophytes</taxon>
        <taxon>Chlorophyceae</taxon>
        <taxon>CS clade</taxon>
        <taxon>Chlamydomonadales</taxon>
        <taxon>Chlamydomonadaceae</taxon>
        <taxon>Chlamydomonas</taxon>
    </lineage>
</organism>
<evidence type="ECO:0000256" key="3">
    <source>
        <dbReference type="ARBA" id="ARBA00022670"/>
    </source>
</evidence>
<dbReference type="PRINTS" id="PR00481">
    <property type="entry name" value="LAMNOPPTDASE"/>
</dbReference>
<dbReference type="GO" id="GO:0030145">
    <property type="term" value="F:manganese ion binding"/>
    <property type="evidence" value="ECO:0007669"/>
    <property type="project" value="InterPro"/>
</dbReference>
<dbReference type="InterPro" id="IPR048816">
    <property type="entry name" value="Peptidase_M17_N_1"/>
</dbReference>
<dbReference type="InterPro" id="IPR011356">
    <property type="entry name" value="Leucine_aapep/pepB"/>
</dbReference>
<evidence type="ECO:0000256" key="2">
    <source>
        <dbReference type="ARBA" id="ARBA00022438"/>
    </source>
</evidence>
<reference evidence="6" key="1">
    <citation type="journal article" date="2020" name="bioRxiv">
        <title>Comparative genomics of Chlamydomonas.</title>
        <authorList>
            <person name="Craig R.J."/>
            <person name="Hasan A.R."/>
            <person name="Ness R.W."/>
            <person name="Keightley P.D."/>
        </authorList>
    </citation>
    <scope>NUCLEOTIDE SEQUENCE</scope>
    <source>
        <strain evidence="6">CCAP 11/173</strain>
    </source>
</reference>
<protein>
    <recommendedName>
        <fullName evidence="5">Cytosol aminopeptidase domain-containing protein</fullName>
    </recommendedName>
</protein>
<accession>A0A835VXX3</accession>
<dbReference type="CDD" id="cd00433">
    <property type="entry name" value="Peptidase_M17"/>
    <property type="match status" value="1"/>
</dbReference>
<dbReference type="Gene3D" id="3.40.220.10">
    <property type="entry name" value="Leucine Aminopeptidase, subunit E, domain 1"/>
    <property type="match status" value="1"/>
</dbReference>
<evidence type="ECO:0000256" key="1">
    <source>
        <dbReference type="ARBA" id="ARBA00009528"/>
    </source>
</evidence>
<comment type="similarity">
    <text evidence="1">Belongs to the peptidase M17 family.</text>
</comment>
<dbReference type="PROSITE" id="PS00631">
    <property type="entry name" value="CYTOSOL_AP"/>
    <property type="match status" value="1"/>
</dbReference>
<evidence type="ECO:0000313" key="7">
    <source>
        <dbReference type="Proteomes" id="UP000613740"/>
    </source>
</evidence>
<keyword evidence="7" id="KW-1185">Reference proteome</keyword>